<evidence type="ECO:0000313" key="3">
    <source>
        <dbReference type="Proteomes" id="UP000678393"/>
    </source>
</evidence>
<feature type="domain" description="NTF2" evidence="1">
    <location>
        <begin position="175"/>
        <end position="310"/>
    </location>
</feature>
<dbReference type="InterPro" id="IPR018222">
    <property type="entry name" value="Nuclear_transport_factor_2_euk"/>
</dbReference>
<dbReference type="Pfam" id="PF15008">
    <property type="entry name" value="DUF4518"/>
    <property type="match status" value="1"/>
</dbReference>
<dbReference type="SUPFAM" id="SSF54427">
    <property type="entry name" value="NTF2-like"/>
    <property type="match status" value="1"/>
</dbReference>
<comment type="caution">
    <text evidence="2">The sequence shown here is derived from an EMBL/GenBank/DDBJ whole genome shotgun (WGS) entry which is preliminary data.</text>
</comment>
<dbReference type="Gene3D" id="3.10.450.50">
    <property type="match status" value="1"/>
</dbReference>
<organism evidence="2 3">
    <name type="scientific">Candidula unifasciata</name>
    <dbReference type="NCBI Taxonomy" id="100452"/>
    <lineage>
        <taxon>Eukaryota</taxon>
        <taxon>Metazoa</taxon>
        <taxon>Spiralia</taxon>
        <taxon>Lophotrochozoa</taxon>
        <taxon>Mollusca</taxon>
        <taxon>Gastropoda</taxon>
        <taxon>Heterobranchia</taxon>
        <taxon>Euthyneura</taxon>
        <taxon>Panpulmonata</taxon>
        <taxon>Eupulmonata</taxon>
        <taxon>Stylommatophora</taxon>
        <taxon>Helicina</taxon>
        <taxon>Helicoidea</taxon>
        <taxon>Geomitridae</taxon>
        <taxon>Candidula</taxon>
    </lineage>
</organism>
<proteinExistence type="predicted"/>
<dbReference type="PROSITE" id="PS50177">
    <property type="entry name" value="NTF2_DOMAIN"/>
    <property type="match status" value="1"/>
</dbReference>
<dbReference type="PANTHER" id="PTHR21084:SF1">
    <property type="entry name" value="DENSE INCISORS"/>
    <property type="match status" value="1"/>
</dbReference>
<protein>
    <recommendedName>
        <fullName evidence="1">NTF2 domain-containing protein</fullName>
    </recommendedName>
</protein>
<dbReference type="Proteomes" id="UP000678393">
    <property type="component" value="Unassembled WGS sequence"/>
</dbReference>
<dbReference type="EMBL" id="CAJHNH020007279">
    <property type="protein sequence ID" value="CAG5134521.1"/>
    <property type="molecule type" value="Genomic_DNA"/>
</dbReference>
<reference evidence="2" key="1">
    <citation type="submission" date="2021-04" db="EMBL/GenBank/DDBJ databases">
        <authorList>
            <consortium name="Molecular Ecology Group"/>
        </authorList>
    </citation>
    <scope>NUCLEOTIDE SEQUENCE</scope>
</reference>
<dbReference type="InterPro" id="IPR032710">
    <property type="entry name" value="NTF2-like_dom_sf"/>
</dbReference>
<accession>A0A8S4A8B9</accession>
<sequence>MLSQKEKSECKRILSFLLDEDVFALVGTSTSHAIKVKDRAEAEHAILSFTESAEELLNRRKVNKGILLKYCWSASVPVSAYDSKADLVHTIIKYWTRTPNEEPYAPSSPQEVTPAPVHNHHNYNHPPSNYHQVVAPSQQVTIVQNFVSFSAVNETYNQTVNLSGLPVAVSSDQSDAEAFVKWFYEMLNSYHPAINKPGEQFGPQHFWDNAHLYLLMIPSAENKEENILGGDKVAERLLSLTKYSHILFNPNVSSQGVALRSTSHGPKVILVCGTLHNSSECVGIFQQSFALVSDPLHPGKWKVKVTCLKMDQCKANTLPKLEDCREIQAIEAHTSLTLQHLAVTGY</sequence>
<dbReference type="AlphaFoldDB" id="A0A8S4A8B9"/>
<name>A0A8S4A8B9_9EUPU</name>
<dbReference type="OrthoDB" id="6407068at2759"/>
<evidence type="ECO:0000313" key="2">
    <source>
        <dbReference type="EMBL" id="CAG5134521.1"/>
    </source>
</evidence>
<dbReference type="InterPro" id="IPR026698">
    <property type="entry name" value="UPF_C3orf38"/>
</dbReference>
<gene>
    <name evidence="2" type="ORF">CUNI_LOCUS20079</name>
</gene>
<evidence type="ECO:0000259" key="1">
    <source>
        <dbReference type="PROSITE" id="PS50177"/>
    </source>
</evidence>
<keyword evidence="3" id="KW-1185">Reference proteome</keyword>
<dbReference type="PANTHER" id="PTHR21084">
    <property type="entry name" value="DENSE INCISORS"/>
    <property type="match status" value="1"/>
</dbReference>